<keyword evidence="2 9" id="KW-0808">Transferase</keyword>
<comment type="caution">
    <text evidence="9">The sequence shown here is derived from an EMBL/GenBank/DDBJ whole genome shotgun (WGS) entry which is preliminary data.</text>
</comment>
<dbReference type="PANTHER" id="PTHR19136">
    <property type="entry name" value="MOLYBDENUM COFACTOR GUANYLYLTRANSFERASE"/>
    <property type="match status" value="1"/>
</dbReference>
<dbReference type="PANTHER" id="PTHR19136:SF81">
    <property type="entry name" value="MOLYBDENUM COFACTOR GUANYLYLTRANSFERASE"/>
    <property type="match status" value="1"/>
</dbReference>
<evidence type="ECO:0000256" key="7">
    <source>
        <dbReference type="ARBA" id="ARBA00023150"/>
    </source>
</evidence>
<keyword evidence="4" id="KW-0547">Nucleotide-binding</keyword>
<evidence type="ECO:0000256" key="6">
    <source>
        <dbReference type="ARBA" id="ARBA00023134"/>
    </source>
</evidence>
<reference evidence="9 10" key="1">
    <citation type="submission" date="2019-03" db="EMBL/GenBank/DDBJ databases">
        <title>Whole genome sequence of a novel Rubrobacter taiwanensis strain, isolated from Yellowstone National Park.</title>
        <authorList>
            <person name="Freed S."/>
            <person name="Ramaley R.F."/>
            <person name="Kyndt J.A."/>
        </authorList>
    </citation>
    <scope>NUCLEOTIDE SEQUENCE [LARGE SCALE GENOMIC DNA]</scope>
    <source>
        <strain evidence="9 10">Yellowstone</strain>
    </source>
</reference>
<dbReference type="Proteomes" id="UP000295244">
    <property type="component" value="Unassembled WGS sequence"/>
</dbReference>
<dbReference type="GO" id="GO:0005525">
    <property type="term" value="F:GTP binding"/>
    <property type="evidence" value="ECO:0007669"/>
    <property type="project" value="UniProtKB-KW"/>
</dbReference>
<keyword evidence="1" id="KW-0963">Cytoplasm</keyword>
<keyword evidence="6" id="KW-0342">GTP-binding</keyword>
<dbReference type="Pfam" id="PF12804">
    <property type="entry name" value="NTP_transf_3"/>
    <property type="match status" value="1"/>
</dbReference>
<protein>
    <submittedName>
        <fullName evidence="9">Molybdenum cofactor guanylyltransferase</fullName>
    </submittedName>
</protein>
<evidence type="ECO:0000256" key="4">
    <source>
        <dbReference type="ARBA" id="ARBA00022741"/>
    </source>
</evidence>
<dbReference type="EMBL" id="SKBU01000015">
    <property type="protein sequence ID" value="TCJ16784.1"/>
    <property type="molecule type" value="Genomic_DNA"/>
</dbReference>
<dbReference type="SUPFAM" id="SSF53448">
    <property type="entry name" value="Nucleotide-diphospho-sugar transferases"/>
    <property type="match status" value="1"/>
</dbReference>
<evidence type="ECO:0000256" key="3">
    <source>
        <dbReference type="ARBA" id="ARBA00022723"/>
    </source>
</evidence>
<dbReference type="InterPro" id="IPR013482">
    <property type="entry name" value="Molybde_CF_guanTrfase"/>
</dbReference>
<dbReference type="GO" id="GO:0016779">
    <property type="term" value="F:nucleotidyltransferase activity"/>
    <property type="evidence" value="ECO:0007669"/>
    <property type="project" value="UniProtKB-KW"/>
</dbReference>
<sequence>MGRDKLRLEVGGEPLLLRACRAAGAVCGELIVAGRAAEVPGARAVGDLRPGREGPLAGVESGLAAARHPRVLVVAGDMPFLSPELLRYLLERPAAAAVPLPGGRLQPLCAAYDRGLLPLVREALDRGERSMRRFLESVEDVEYVEEEVLRGFGDPGVLLMNVNTPADLETARRLAG</sequence>
<dbReference type="GO" id="GO:0006777">
    <property type="term" value="P:Mo-molybdopterin cofactor biosynthetic process"/>
    <property type="evidence" value="ECO:0007669"/>
    <property type="project" value="UniProtKB-KW"/>
</dbReference>
<dbReference type="AlphaFoldDB" id="A0A4R1BHT8"/>
<evidence type="ECO:0000256" key="5">
    <source>
        <dbReference type="ARBA" id="ARBA00022842"/>
    </source>
</evidence>
<dbReference type="CDD" id="cd02503">
    <property type="entry name" value="MobA"/>
    <property type="match status" value="1"/>
</dbReference>
<evidence type="ECO:0000259" key="8">
    <source>
        <dbReference type="Pfam" id="PF12804"/>
    </source>
</evidence>
<evidence type="ECO:0000313" key="10">
    <source>
        <dbReference type="Proteomes" id="UP000295244"/>
    </source>
</evidence>
<name>A0A4R1BHT8_9ACTN</name>
<keyword evidence="3" id="KW-0479">Metal-binding</keyword>
<keyword evidence="5" id="KW-0460">Magnesium</keyword>
<dbReference type="InterPro" id="IPR025877">
    <property type="entry name" value="MobA-like_NTP_Trfase"/>
</dbReference>
<keyword evidence="10" id="KW-1185">Reference proteome</keyword>
<feature type="domain" description="MobA-like NTP transferase" evidence="8">
    <location>
        <begin position="1"/>
        <end position="138"/>
    </location>
</feature>
<accession>A0A4R1BHT8</accession>
<dbReference type="InterPro" id="IPR029044">
    <property type="entry name" value="Nucleotide-diphossugar_trans"/>
</dbReference>
<dbReference type="OrthoDB" id="9788394at2"/>
<keyword evidence="7" id="KW-0501">Molybdenum cofactor biosynthesis</keyword>
<proteinExistence type="predicted"/>
<gene>
    <name evidence="9" type="ORF">E0L93_08665</name>
</gene>
<dbReference type="Gene3D" id="3.90.550.10">
    <property type="entry name" value="Spore Coat Polysaccharide Biosynthesis Protein SpsA, Chain A"/>
    <property type="match status" value="1"/>
</dbReference>
<dbReference type="GO" id="GO:0046872">
    <property type="term" value="F:metal ion binding"/>
    <property type="evidence" value="ECO:0007669"/>
    <property type="project" value="UniProtKB-KW"/>
</dbReference>
<evidence type="ECO:0000256" key="2">
    <source>
        <dbReference type="ARBA" id="ARBA00022679"/>
    </source>
</evidence>
<evidence type="ECO:0000256" key="1">
    <source>
        <dbReference type="ARBA" id="ARBA00022490"/>
    </source>
</evidence>
<keyword evidence="9" id="KW-0548">Nucleotidyltransferase</keyword>
<organism evidence="9 10">
    <name type="scientific">Rubrobacter taiwanensis</name>
    <dbReference type="NCBI Taxonomy" id="185139"/>
    <lineage>
        <taxon>Bacteria</taxon>
        <taxon>Bacillati</taxon>
        <taxon>Actinomycetota</taxon>
        <taxon>Rubrobacteria</taxon>
        <taxon>Rubrobacterales</taxon>
        <taxon>Rubrobacteraceae</taxon>
        <taxon>Rubrobacter</taxon>
    </lineage>
</organism>
<evidence type="ECO:0000313" key="9">
    <source>
        <dbReference type="EMBL" id="TCJ16784.1"/>
    </source>
</evidence>